<dbReference type="EMBL" id="SDPV01000001">
    <property type="protein sequence ID" value="RXZ65943.1"/>
    <property type="molecule type" value="Genomic_DNA"/>
</dbReference>
<accession>A0A4Q2KQR6</accession>
<comment type="caution">
    <text evidence="2">The sequence shown here is derived from an EMBL/GenBank/DDBJ whole genome shotgun (WGS) entry which is preliminary data.</text>
</comment>
<evidence type="ECO:0000313" key="2">
    <source>
        <dbReference type="EMBL" id="RXZ65943.1"/>
    </source>
</evidence>
<keyword evidence="1" id="KW-0472">Membrane</keyword>
<keyword evidence="1" id="KW-1133">Transmembrane helix</keyword>
<organism evidence="2 3">
    <name type="scientific">Pelagerythrobacter rhizovicinus</name>
    <dbReference type="NCBI Taxonomy" id="2268576"/>
    <lineage>
        <taxon>Bacteria</taxon>
        <taxon>Pseudomonadati</taxon>
        <taxon>Pseudomonadota</taxon>
        <taxon>Alphaproteobacteria</taxon>
        <taxon>Sphingomonadales</taxon>
        <taxon>Erythrobacteraceae</taxon>
        <taxon>Pelagerythrobacter</taxon>
    </lineage>
</organism>
<dbReference type="RefSeq" id="WP_129523419.1">
    <property type="nucleotide sequence ID" value="NZ_SDPV01000001.1"/>
</dbReference>
<feature type="transmembrane region" description="Helical" evidence="1">
    <location>
        <begin position="20"/>
        <end position="41"/>
    </location>
</feature>
<gene>
    <name evidence="2" type="ORF">ETX26_04255</name>
</gene>
<evidence type="ECO:0000313" key="3">
    <source>
        <dbReference type="Proteomes" id="UP000293623"/>
    </source>
</evidence>
<protein>
    <submittedName>
        <fullName evidence="2">Flp family type IVb pilin</fullName>
    </submittedName>
</protein>
<dbReference type="OrthoDB" id="5325135at2"/>
<sequence length="60" mass="6498">MQQTNLLARIGCDTRGATAIEYGLIVALIVIACMGALQLVAGETIEMWDWVSSEVTKERG</sequence>
<evidence type="ECO:0000256" key="1">
    <source>
        <dbReference type="SAM" id="Phobius"/>
    </source>
</evidence>
<keyword evidence="3" id="KW-1185">Reference proteome</keyword>
<dbReference type="Pfam" id="PF04964">
    <property type="entry name" value="Flp_Fap"/>
    <property type="match status" value="1"/>
</dbReference>
<keyword evidence="1" id="KW-0812">Transmembrane</keyword>
<dbReference type="AlphaFoldDB" id="A0A4Q2KQR6"/>
<name>A0A4Q2KQR6_9SPHN</name>
<proteinExistence type="predicted"/>
<dbReference type="Proteomes" id="UP000293623">
    <property type="component" value="Unassembled WGS sequence"/>
</dbReference>
<dbReference type="InterPro" id="IPR007047">
    <property type="entry name" value="Flp_Fap"/>
</dbReference>
<reference evidence="2 3" key="1">
    <citation type="submission" date="2019-01" db="EMBL/GenBank/DDBJ databases">
        <title>Altererythrobacter rhizovicinus sp. nov., isolated from the rhizosphere soil of Haloxylon ammodendron.</title>
        <authorList>
            <person name="Li H.-P."/>
            <person name="Gou J.-Y."/>
            <person name="Yao D."/>
            <person name="Han Q.-Q."/>
            <person name="Shao K.-Z."/>
            <person name="Zhao Q."/>
            <person name="Zhang J.-L."/>
        </authorList>
    </citation>
    <scope>NUCLEOTIDE SEQUENCE [LARGE SCALE GENOMIC DNA]</scope>
    <source>
        <strain evidence="2 3">AY-3R</strain>
    </source>
</reference>